<dbReference type="Proteomes" id="UP000779574">
    <property type="component" value="Unassembled WGS sequence"/>
</dbReference>
<evidence type="ECO:0000256" key="1">
    <source>
        <dbReference type="ARBA" id="ARBA00022737"/>
    </source>
</evidence>
<dbReference type="OrthoDB" id="3943459at2759"/>
<name>A0A9P8J578_AURME</name>
<dbReference type="AlphaFoldDB" id="A0A9P8J578"/>
<dbReference type="SUPFAM" id="SSF52540">
    <property type="entry name" value="P-loop containing nucleoside triphosphate hydrolases"/>
    <property type="match status" value="1"/>
</dbReference>
<comment type="caution">
    <text evidence="3">The sequence shown here is derived from an EMBL/GenBank/DDBJ whole genome shotgun (WGS) entry which is preliminary data.</text>
</comment>
<reference evidence="3" key="2">
    <citation type="submission" date="2021-08" db="EMBL/GenBank/DDBJ databases">
        <authorList>
            <person name="Gostincar C."/>
            <person name="Sun X."/>
            <person name="Song Z."/>
            <person name="Gunde-Cimerman N."/>
        </authorList>
    </citation>
    <scope>NUCLEOTIDE SEQUENCE</scope>
    <source>
        <strain evidence="3">EXF-9911</strain>
    </source>
</reference>
<accession>A0A9P8J578</accession>
<feature type="non-terminal residue" evidence="3">
    <location>
        <position position="237"/>
    </location>
</feature>
<sequence>MITRCLWPHRHGFRPSFNISNNVAHANSQQIITTYYDPNGHNASVQACLRALDCPDVDAVRTEIHSLDGVISECIAWIFKDDRFLQWKEQEGNAILWIYGSPGKGKTRMAAGIVDKLRKETGSTGVNGLTGFFFCRRTDDRMNNAVDVLKSIIRTLWEQRQSLKEHVHHHWIKEEQKFDKDLNQIASLWNLLEKMTKDIGHQATYVVIDAIDECSEQVEHLLRLIHTAGLVSPPNVK</sequence>
<keyword evidence="1" id="KW-0677">Repeat</keyword>
<dbReference type="EMBL" id="JAHFXF010000577">
    <property type="protein sequence ID" value="KAG9685375.1"/>
    <property type="molecule type" value="Genomic_DNA"/>
</dbReference>
<dbReference type="PANTHER" id="PTHR10039:SF14">
    <property type="entry name" value="NACHT DOMAIN-CONTAINING PROTEIN"/>
    <property type="match status" value="1"/>
</dbReference>
<dbReference type="Pfam" id="PF24883">
    <property type="entry name" value="NPHP3_N"/>
    <property type="match status" value="1"/>
</dbReference>
<dbReference type="InterPro" id="IPR056884">
    <property type="entry name" value="NPHP3-like_N"/>
</dbReference>
<feature type="domain" description="Nephrocystin 3-like N-terminal" evidence="2">
    <location>
        <begin position="76"/>
        <end position="230"/>
    </location>
</feature>
<protein>
    <recommendedName>
        <fullName evidence="2">Nephrocystin 3-like N-terminal domain-containing protein</fullName>
    </recommendedName>
</protein>
<evidence type="ECO:0000313" key="4">
    <source>
        <dbReference type="Proteomes" id="UP000779574"/>
    </source>
</evidence>
<evidence type="ECO:0000313" key="3">
    <source>
        <dbReference type="EMBL" id="KAG9685375.1"/>
    </source>
</evidence>
<dbReference type="Gene3D" id="3.40.50.300">
    <property type="entry name" value="P-loop containing nucleotide triphosphate hydrolases"/>
    <property type="match status" value="1"/>
</dbReference>
<gene>
    <name evidence="3" type="ORF">KCU76_g11757</name>
</gene>
<proteinExistence type="predicted"/>
<evidence type="ECO:0000259" key="2">
    <source>
        <dbReference type="Pfam" id="PF24883"/>
    </source>
</evidence>
<dbReference type="InterPro" id="IPR027417">
    <property type="entry name" value="P-loop_NTPase"/>
</dbReference>
<dbReference type="PANTHER" id="PTHR10039">
    <property type="entry name" value="AMELOGENIN"/>
    <property type="match status" value="1"/>
</dbReference>
<organism evidence="3 4">
    <name type="scientific">Aureobasidium melanogenum</name>
    <name type="common">Aureobasidium pullulans var. melanogenum</name>
    <dbReference type="NCBI Taxonomy" id="46634"/>
    <lineage>
        <taxon>Eukaryota</taxon>
        <taxon>Fungi</taxon>
        <taxon>Dikarya</taxon>
        <taxon>Ascomycota</taxon>
        <taxon>Pezizomycotina</taxon>
        <taxon>Dothideomycetes</taxon>
        <taxon>Dothideomycetidae</taxon>
        <taxon>Dothideales</taxon>
        <taxon>Saccotheciaceae</taxon>
        <taxon>Aureobasidium</taxon>
    </lineage>
</organism>
<reference evidence="3" key="1">
    <citation type="journal article" date="2021" name="J Fungi (Basel)">
        <title>Virulence traits and population genomics of the black yeast Aureobasidium melanogenum.</title>
        <authorList>
            <person name="Cernosa A."/>
            <person name="Sun X."/>
            <person name="Gostincar C."/>
            <person name="Fang C."/>
            <person name="Gunde-Cimerman N."/>
            <person name="Song Z."/>
        </authorList>
    </citation>
    <scope>NUCLEOTIDE SEQUENCE</scope>
    <source>
        <strain evidence="3">EXF-9911</strain>
    </source>
</reference>